<reference evidence="4 5" key="1">
    <citation type="submission" date="2023-10" db="EMBL/GenBank/DDBJ databases">
        <title>Two novel species belonging to the OM43/NOR5 clade.</title>
        <authorList>
            <person name="Park M."/>
        </authorList>
    </citation>
    <scope>NUCLEOTIDE SEQUENCE [LARGE SCALE GENOMIC DNA]</scope>
    <source>
        <strain evidence="4 5">IMCC43200</strain>
    </source>
</reference>
<dbReference type="Proteomes" id="UP001626537">
    <property type="component" value="Chromosome"/>
</dbReference>
<dbReference type="InterPro" id="IPR029787">
    <property type="entry name" value="Nucleotide_cyclase"/>
</dbReference>
<dbReference type="CDD" id="cd07302">
    <property type="entry name" value="CHD"/>
    <property type="match status" value="1"/>
</dbReference>
<dbReference type="RefSeq" id="WP_407348368.1">
    <property type="nucleotide sequence ID" value="NZ_CP136864.1"/>
</dbReference>
<dbReference type="InterPro" id="IPR001789">
    <property type="entry name" value="Sig_transdc_resp-reg_receiver"/>
</dbReference>
<dbReference type="EMBL" id="CP136864">
    <property type="protein sequence ID" value="WOJ93723.1"/>
    <property type="molecule type" value="Genomic_DNA"/>
</dbReference>
<dbReference type="Gene3D" id="3.40.50.2300">
    <property type="match status" value="1"/>
</dbReference>
<dbReference type="Gene3D" id="3.30.70.1230">
    <property type="entry name" value="Nucleotide cyclase"/>
    <property type="match status" value="1"/>
</dbReference>
<feature type="modified residue" description="4-aspartylphosphate" evidence="1">
    <location>
        <position position="192"/>
    </location>
</feature>
<feature type="domain" description="Guanylate cyclase" evidence="3">
    <location>
        <begin position="315"/>
        <end position="447"/>
    </location>
</feature>
<dbReference type="SUPFAM" id="SSF52172">
    <property type="entry name" value="CheY-like"/>
    <property type="match status" value="1"/>
</dbReference>
<protein>
    <submittedName>
        <fullName evidence="4">Adenylate/guanylate cyclase domain-containing protein</fullName>
    </submittedName>
</protein>
<dbReference type="InterPro" id="IPR050697">
    <property type="entry name" value="Adenylyl/Guanylyl_Cyclase_3/4"/>
</dbReference>
<organism evidence="4 5">
    <name type="scientific">Congregibacter variabilis</name>
    <dbReference type="NCBI Taxonomy" id="3081200"/>
    <lineage>
        <taxon>Bacteria</taxon>
        <taxon>Pseudomonadati</taxon>
        <taxon>Pseudomonadota</taxon>
        <taxon>Gammaproteobacteria</taxon>
        <taxon>Cellvibrionales</taxon>
        <taxon>Halieaceae</taxon>
        <taxon>Congregibacter</taxon>
    </lineage>
</organism>
<gene>
    <name evidence="4" type="ORF">R0135_00815</name>
</gene>
<dbReference type="PANTHER" id="PTHR43081:SF1">
    <property type="entry name" value="ADENYLATE CYCLASE, TERMINAL-DIFFERENTIATION SPECIFIC"/>
    <property type="match status" value="1"/>
</dbReference>
<dbReference type="PROSITE" id="PS50125">
    <property type="entry name" value="GUANYLATE_CYCLASE_2"/>
    <property type="match status" value="1"/>
</dbReference>
<evidence type="ECO:0000256" key="1">
    <source>
        <dbReference type="PROSITE-ProRule" id="PRU00169"/>
    </source>
</evidence>
<name>A0ABZ0I3V9_9GAMM</name>
<evidence type="ECO:0000259" key="2">
    <source>
        <dbReference type="PROSITE" id="PS50110"/>
    </source>
</evidence>
<dbReference type="SUPFAM" id="SSF55073">
    <property type="entry name" value="Nucleotide cyclase"/>
    <property type="match status" value="1"/>
</dbReference>
<sequence>MSDNSHLGDAEAIEIAVQSATSTQSIRTALRSAVLEIGALSSSDLPKLDEDAEQDWSALVACAANIAPLLEQETEDTHELRNLAGALRGYAEMLGESVPEPTAALQSAITSVLEGTNESALSGATGNAEAVEQIAGLTGEPGFILAVDDREENRELLARYLTRSGHFVVTAPGGAEALEMLANADVDVVLLDRMMPGMDGREVLRRIKAEPKLRATPVIMISGEQDMQGIIECIEAGADDYLFKPFNPVLLQARIKAGIERKQWHDREQLYRDQLERNERFIRATFGRYLSDDIVTEILERPEGLELGGDLREVTIMMSDIRGFTTISEQLPPDRVVSMLNRYLGAMTDIILEYGGTIDEFLGDAILAVFGAPRRHDDDPDRAARCALAMQAAMAEINVANRKDGLPELEMGIALNTGNVIAGNIGSERRSKYGFVGHAMNVTSRIEDVAQRGEILIADSTRQALGAAYALGPSREVQAPGLDEPLVVHPLERELL</sequence>
<keyword evidence="5" id="KW-1185">Reference proteome</keyword>
<accession>A0ABZ0I3V9</accession>
<evidence type="ECO:0000259" key="3">
    <source>
        <dbReference type="PROSITE" id="PS50125"/>
    </source>
</evidence>
<dbReference type="PANTHER" id="PTHR43081">
    <property type="entry name" value="ADENYLATE CYCLASE, TERMINAL-DIFFERENTIATION SPECIFIC-RELATED"/>
    <property type="match status" value="1"/>
</dbReference>
<evidence type="ECO:0000313" key="5">
    <source>
        <dbReference type="Proteomes" id="UP001626537"/>
    </source>
</evidence>
<dbReference type="Pfam" id="PF00072">
    <property type="entry name" value="Response_reg"/>
    <property type="match status" value="1"/>
</dbReference>
<feature type="domain" description="Response regulatory" evidence="2">
    <location>
        <begin position="143"/>
        <end position="259"/>
    </location>
</feature>
<dbReference type="InterPro" id="IPR011006">
    <property type="entry name" value="CheY-like_superfamily"/>
</dbReference>
<evidence type="ECO:0000313" key="4">
    <source>
        <dbReference type="EMBL" id="WOJ93723.1"/>
    </source>
</evidence>
<dbReference type="SMART" id="SM00448">
    <property type="entry name" value="REC"/>
    <property type="match status" value="1"/>
</dbReference>
<dbReference type="Pfam" id="PF00211">
    <property type="entry name" value="Guanylate_cyc"/>
    <property type="match status" value="1"/>
</dbReference>
<dbReference type="PROSITE" id="PS50110">
    <property type="entry name" value="RESPONSE_REGULATORY"/>
    <property type="match status" value="1"/>
</dbReference>
<dbReference type="SMART" id="SM00044">
    <property type="entry name" value="CYCc"/>
    <property type="match status" value="1"/>
</dbReference>
<keyword evidence="1" id="KW-0597">Phosphoprotein</keyword>
<dbReference type="InterPro" id="IPR001054">
    <property type="entry name" value="A/G_cyclase"/>
</dbReference>
<proteinExistence type="predicted"/>